<dbReference type="SUPFAM" id="SSF47413">
    <property type="entry name" value="lambda repressor-like DNA-binding domains"/>
    <property type="match status" value="1"/>
</dbReference>
<keyword evidence="2" id="KW-1185">Reference proteome</keyword>
<name>A0A5S4YGU6_9BRAD</name>
<dbReference type="EMBL" id="VSTH01000095">
    <property type="protein sequence ID" value="TYO63631.1"/>
    <property type="molecule type" value="Genomic_DNA"/>
</dbReference>
<evidence type="ECO:0000313" key="2">
    <source>
        <dbReference type="Proteomes" id="UP000324797"/>
    </source>
</evidence>
<dbReference type="AlphaFoldDB" id="A0A5S4YGU6"/>
<dbReference type="GO" id="GO:0003677">
    <property type="term" value="F:DNA binding"/>
    <property type="evidence" value="ECO:0007669"/>
    <property type="project" value="InterPro"/>
</dbReference>
<organism evidence="1 2">
    <name type="scientific">Bradyrhizobium hipponense</name>
    <dbReference type="NCBI Taxonomy" id="2605638"/>
    <lineage>
        <taxon>Bacteria</taxon>
        <taxon>Pseudomonadati</taxon>
        <taxon>Pseudomonadota</taxon>
        <taxon>Alphaproteobacteria</taxon>
        <taxon>Hyphomicrobiales</taxon>
        <taxon>Nitrobacteraceae</taxon>
        <taxon>Bradyrhizobium</taxon>
    </lineage>
</organism>
<dbReference type="InterPro" id="IPR010982">
    <property type="entry name" value="Lambda_DNA-bd_dom_sf"/>
</dbReference>
<dbReference type="Pfam" id="PF21716">
    <property type="entry name" value="dnstrm_HI1420"/>
    <property type="match status" value="1"/>
</dbReference>
<dbReference type="PANTHER" id="PTHR40275">
    <property type="entry name" value="SSL7038 PROTEIN"/>
    <property type="match status" value="1"/>
</dbReference>
<protein>
    <submittedName>
        <fullName evidence="1">Putative addiction module antidote protein</fullName>
    </submittedName>
</protein>
<gene>
    <name evidence="1" type="ORF">FXV83_26375</name>
</gene>
<dbReference type="InterPro" id="IPR014057">
    <property type="entry name" value="HI1420"/>
</dbReference>
<sequence length="98" mass="10393">MAKTRPFDAAEYLDNSEAIAAYLSEAFETRDAGFITEAIGTVARARGMSALAKDTGLSRENLYKALSSEGHPEFSTVMKVLSSLGVELHAAPKAAKVA</sequence>
<reference evidence="1 2" key="1">
    <citation type="submission" date="2019-08" db="EMBL/GenBank/DDBJ databases">
        <title>Bradyrhizobium hipponensis sp. nov., a rhizobium isolated from a Lupinus angustifolius root nodule in Tunisia.</title>
        <authorList>
            <person name="Off K."/>
            <person name="Rejili M."/>
            <person name="Mars M."/>
            <person name="Brachmann A."/>
            <person name="Marin M."/>
        </authorList>
    </citation>
    <scope>NUCLEOTIDE SEQUENCE [LARGE SCALE GENOMIC DNA]</scope>
    <source>
        <strain evidence="2">aSej3</strain>
    </source>
</reference>
<comment type="caution">
    <text evidence="1">The sequence shown here is derived from an EMBL/GenBank/DDBJ whole genome shotgun (WGS) entry which is preliminary data.</text>
</comment>
<dbReference type="Proteomes" id="UP000324797">
    <property type="component" value="Unassembled WGS sequence"/>
</dbReference>
<evidence type="ECO:0000313" key="1">
    <source>
        <dbReference type="EMBL" id="TYO63631.1"/>
    </source>
</evidence>
<dbReference type="RefSeq" id="WP_148742510.1">
    <property type="nucleotide sequence ID" value="NZ_VSTH01000095.1"/>
</dbReference>
<proteinExistence type="predicted"/>
<dbReference type="NCBIfam" id="TIGR02684">
    <property type="entry name" value="dnstrm_HI1420"/>
    <property type="match status" value="1"/>
</dbReference>
<accession>A0A5S4YGU6</accession>
<dbReference type="PANTHER" id="PTHR40275:SF1">
    <property type="entry name" value="SSL7038 PROTEIN"/>
    <property type="match status" value="1"/>
</dbReference>